<dbReference type="GeneID" id="100841464"/>
<evidence type="ECO:0000313" key="3">
    <source>
        <dbReference type="EnsemblPlants" id="KQK21902"/>
    </source>
</evidence>
<dbReference type="OMA" id="FGMFAYK"/>
<dbReference type="Gramene" id="KQK21903">
    <property type="protein sequence ID" value="KQK21903"/>
    <property type="gene ID" value="BRADI_1g63850v3"/>
</dbReference>
<feature type="transmembrane region" description="Helical" evidence="1">
    <location>
        <begin position="160"/>
        <end position="179"/>
    </location>
</feature>
<dbReference type="Proteomes" id="UP000008810">
    <property type="component" value="Chromosome 1"/>
</dbReference>
<keyword evidence="1" id="KW-1133">Transmembrane helix</keyword>
<evidence type="ECO:0000313" key="4">
    <source>
        <dbReference type="Proteomes" id="UP000008810"/>
    </source>
</evidence>
<dbReference type="Gramene" id="KQK21904">
    <property type="protein sequence ID" value="KQK21904"/>
    <property type="gene ID" value="BRADI_1g63850v3"/>
</dbReference>
<gene>
    <name evidence="3" type="primary">LOC100841464</name>
    <name evidence="2" type="ORF">BRADI_1g63850v3</name>
</gene>
<dbReference type="RefSeq" id="XP_024312753.1">
    <property type="nucleotide sequence ID" value="XM_024456985.1"/>
</dbReference>
<dbReference type="HOGENOM" id="CLU_059827_0_0_1"/>
<dbReference type="Gramene" id="PNT77500">
    <property type="protein sequence ID" value="PNT77500"/>
    <property type="gene ID" value="BRADI_1g63850v3"/>
</dbReference>
<reference evidence="2 3" key="1">
    <citation type="journal article" date="2010" name="Nature">
        <title>Genome sequencing and analysis of the model grass Brachypodium distachyon.</title>
        <authorList>
            <consortium name="International Brachypodium Initiative"/>
        </authorList>
    </citation>
    <scope>NUCLEOTIDE SEQUENCE [LARGE SCALE GENOMIC DNA]</scope>
    <source>
        <strain evidence="2">Bd21</strain>
        <strain evidence="3">cv. Bd21</strain>
    </source>
</reference>
<accession>I1H602</accession>
<dbReference type="OrthoDB" id="2019080at2759"/>
<dbReference type="EnsemblPlants" id="KQK21903">
    <property type="protein sequence ID" value="KQK21903"/>
    <property type="gene ID" value="BRADI_1g63850v3"/>
</dbReference>
<dbReference type="EMBL" id="CM000880">
    <property type="protein sequence ID" value="KQK21902.1"/>
    <property type="molecule type" value="Genomic_DNA"/>
</dbReference>
<dbReference type="EMBL" id="CM000880">
    <property type="protein sequence ID" value="KQK21904.1"/>
    <property type="molecule type" value="Genomic_DNA"/>
</dbReference>
<reference evidence="3" key="3">
    <citation type="submission" date="2018-08" db="UniProtKB">
        <authorList>
            <consortium name="EnsemblPlants"/>
        </authorList>
    </citation>
    <scope>IDENTIFICATION</scope>
    <source>
        <strain evidence="3">cv. Bd21</strain>
    </source>
</reference>
<dbReference type="EMBL" id="CM000880">
    <property type="protein sequence ID" value="KQK21903.1"/>
    <property type="molecule type" value="Genomic_DNA"/>
</dbReference>
<dbReference type="PANTHER" id="PTHR34118">
    <property type="entry name" value="NF-KAPPA-B INHIBITOR-LIKE PROTEIN-RELATED"/>
    <property type="match status" value="1"/>
</dbReference>
<dbReference type="EnsemblPlants" id="PNT77500">
    <property type="protein sequence ID" value="PNT77500"/>
    <property type="gene ID" value="BRADI_1g63850v3"/>
</dbReference>
<sequence length="314" mass="34533">MAGLPGLRCCGVATSGSLPAIGHAHRPRSPPRAPALRYSSLRAGDGLGEDVMRMFLEDRQTNGDFISKVADMVLKRNDTGLHTSDATVDQENAADVAQSEDVREDVMSEGVLRLEANGDLVSAESSLTARRRRSAMDRQNESDKRKEFNLLRYEAIKDELLLLTTGIGAACTIYCALVFSLEAGISYAFGVAFSCLYLQLLYRRADSLSKEDVPEVFLKKRVKKIGIRSEDLKNTIEKTLGGSVFVLSSPRLIIPAVIFGLSSLSSHFHNTILNFELVPGMMGFFAYKAAALVQVYRDNDDLRLILPDEDADYS</sequence>
<keyword evidence="1" id="KW-0472">Membrane</keyword>
<dbReference type="STRING" id="15368.I1H602"/>
<feature type="transmembrane region" description="Helical" evidence="1">
    <location>
        <begin position="185"/>
        <end position="202"/>
    </location>
</feature>
<reference evidence="2" key="2">
    <citation type="submission" date="2017-06" db="EMBL/GenBank/DDBJ databases">
        <title>WGS assembly of Brachypodium distachyon.</title>
        <authorList>
            <consortium name="The International Brachypodium Initiative"/>
            <person name="Lucas S."/>
            <person name="Harmon-Smith M."/>
            <person name="Lail K."/>
            <person name="Tice H."/>
            <person name="Grimwood J."/>
            <person name="Bruce D."/>
            <person name="Barry K."/>
            <person name="Shu S."/>
            <person name="Lindquist E."/>
            <person name="Wang M."/>
            <person name="Pitluck S."/>
            <person name="Vogel J.P."/>
            <person name="Garvin D.F."/>
            <person name="Mockler T.C."/>
            <person name="Schmutz J."/>
            <person name="Rokhsar D."/>
            <person name="Bevan M.W."/>
        </authorList>
    </citation>
    <scope>NUCLEOTIDE SEQUENCE</scope>
    <source>
        <strain evidence="2">Bd21</strain>
    </source>
</reference>
<name>I1H602_BRADI</name>
<protein>
    <submittedName>
        <fullName evidence="2 3">Uncharacterized protein</fullName>
    </submittedName>
</protein>
<organism evidence="3">
    <name type="scientific">Brachypodium distachyon</name>
    <name type="common">Purple false brome</name>
    <name type="synonym">Trachynia distachya</name>
    <dbReference type="NCBI Taxonomy" id="15368"/>
    <lineage>
        <taxon>Eukaryota</taxon>
        <taxon>Viridiplantae</taxon>
        <taxon>Streptophyta</taxon>
        <taxon>Embryophyta</taxon>
        <taxon>Tracheophyta</taxon>
        <taxon>Spermatophyta</taxon>
        <taxon>Magnoliopsida</taxon>
        <taxon>Liliopsida</taxon>
        <taxon>Poales</taxon>
        <taxon>Poaceae</taxon>
        <taxon>BOP clade</taxon>
        <taxon>Pooideae</taxon>
        <taxon>Stipodae</taxon>
        <taxon>Brachypodieae</taxon>
        <taxon>Brachypodium</taxon>
    </lineage>
</organism>
<dbReference type="Gramene" id="KQK21902">
    <property type="protein sequence ID" value="KQK21902"/>
    <property type="gene ID" value="BRADI_1g63850v3"/>
</dbReference>
<evidence type="ECO:0000313" key="2">
    <source>
        <dbReference type="EMBL" id="KQK21902.1"/>
    </source>
</evidence>
<keyword evidence="1" id="KW-0812">Transmembrane</keyword>
<evidence type="ECO:0000256" key="1">
    <source>
        <dbReference type="SAM" id="Phobius"/>
    </source>
</evidence>
<dbReference type="AlphaFoldDB" id="I1H602"/>
<keyword evidence="4" id="KW-1185">Reference proteome</keyword>
<dbReference type="EMBL" id="CM000880">
    <property type="protein sequence ID" value="PNT77500.1"/>
    <property type="molecule type" value="Genomic_DNA"/>
</dbReference>
<dbReference type="RefSeq" id="XP_024312752.1">
    <property type="nucleotide sequence ID" value="XM_024456984.1"/>
</dbReference>
<dbReference type="EnsemblPlants" id="KQK21902">
    <property type="protein sequence ID" value="KQK21902"/>
    <property type="gene ID" value="BRADI_1g63850v3"/>
</dbReference>
<proteinExistence type="predicted"/>
<dbReference type="PANTHER" id="PTHR34118:SF1">
    <property type="entry name" value="NF-KAPPA-B INHIBITOR-LIKE PROTEIN"/>
    <property type="match status" value="1"/>
</dbReference>
<dbReference type="EnsemblPlants" id="KQK21904">
    <property type="protein sequence ID" value="KQK21904"/>
    <property type="gene ID" value="BRADI_1g63850v3"/>
</dbReference>
<dbReference type="eggNOG" id="ENOG502R5Q5">
    <property type="taxonomic scope" value="Eukaryota"/>
</dbReference>